<sequence>MLAADLYGTTDHRPALVLLHGLTYDRRQWGPTLRELAQVDPGRRVLVVDLPAHGESPAPDSYDSGTLTALLHETIEDAGLVDPVVVGHSMGAVLATRYATTYPTRGVVNIDQPLLVGPFAEFLRSVEPALRGPDHLQVWNSLLAGMHIDLLPESAQELVRTRTTPRQDLILGYWQELLGSDAPADLNAGMRRDLKTLRDASVGYHFISGSDPAPEYRSWLEAIRPDVVVTVWPDSGHFPHLAHPDRLAALLAAPRSGE</sequence>
<gene>
    <name evidence="2" type="ORF">GCM10022223_05460</name>
</gene>
<comment type="caution">
    <text evidence="2">The sequence shown here is derived from an EMBL/GenBank/DDBJ whole genome shotgun (WGS) entry which is preliminary data.</text>
</comment>
<organism evidence="2 3">
    <name type="scientific">Kineosporia mesophila</name>
    <dbReference type="NCBI Taxonomy" id="566012"/>
    <lineage>
        <taxon>Bacteria</taxon>
        <taxon>Bacillati</taxon>
        <taxon>Actinomycetota</taxon>
        <taxon>Actinomycetes</taxon>
        <taxon>Kineosporiales</taxon>
        <taxon>Kineosporiaceae</taxon>
        <taxon>Kineosporia</taxon>
    </lineage>
</organism>
<dbReference type="Proteomes" id="UP001501074">
    <property type="component" value="Unassembled WGS sequence"/>
</dbReference>
<evidence type="ECO:0000313" key="3">
    <source>
        <dbReference type="Proteomes" id="UP001501074"/>
    </source>
</evidence>
<dbReference type="PANTHER" id="PTHR43798:SF33">
    <property type="entry name" value="HYDROLASE, PUTATIVE (AFU_ORTHOLOGUE AFUA_2G14860)-RELATED"/>
    <property type="match status" value="1"/>
</dbReference>
<dbReference type="Pfam" id="PF12697">
    <property type="entry name" value="Abhydrolase_6"/>
    <property type="match status" value="1"/>
</dbReference>
<dbReference type="InterPro" id="IPR050266">
    <property type="entry name" value="AB_hydrolase_sf"/>
</dbReference>
<reference evidence="3" key="1">
    <citation type="journal article" date="2019" name="Int. J. Syst. Evol. Microbiol.">
        <title>The Global Catalogue of Microorganisms (GCM) 10K type strain sequencing project: providing services to taxonomists for standard genome sequencing and annotation.</title>
        <authorList>
            <consortium name="The Broad Institute Genomics Platform"/>
            <consortium name="The Broad Institute Genome Sequencing Center for Infectious Disease"/>
            <person name="Wu L."/>
            <person name="Ma J."/>
        </authorList>
    </citation>
    <scope>NUCLEOTIDE SEQUENCE [LARGE SCALE GENOMIC DNA]</scope>
    <source>
        <strain evidence="3">JCM 16902</strain>
    </source>
</reference>
<protein>
    <recommendedName>
        <fullName evidence="1">AB hydrolase-1 domain-containing protein</fullName>
    </recommendedName>
</protein>
<dbReference type="RefSeq" id="WP_231489444.1">
    <property type="nucleotide sequence ID" value="NZ_BAAAZO010000001.1"/>
</dbReference>
<accession>A0ABP6Z0A9</accession>
<name>A0ABP6Z0A9_9ACTN</name>
<evidence type="ECO:0000259" key="1">
    <source>
        <dbReference type="Pfam" id="PF12697"/>
    </source>
</evidence>
<dbReference type="InterPro" id="IPR029058">
    <property type="entry name" value="AB_hydrolase_fold"/>
</dbReference>
<dbReference type="SUPFAM" id="SSF53474">
    <property type="entry name" value="alpha/beta-Hydrolases"/>
    <property type="match status" value="1"/>
</dbReference>
<evidence type="ECO:0000313" key="2">
    <source>
        <dbReference type="EMBL" id="GAA3593458.1"/>
    </source>
</evidence>
<dbReference type="Gene3D" id="3.40.50.1820">
    <property type="entry name" value="alpha/beta hydrolase"/>
    <property type="match status" value="1"/>
</dbReference>
<dbReference type="EMBL" id="BAAAZO010000001">
    <property type="protein sequence ID" value="GAA3593458.1"/>
    <property type="molecule type" value="Genomic_DNA"/>
</dbReference>
<dbReference type="InterPro" id="IPR000073">
    <property type="entry name" value="AB_hydrolase_1"/>
</dbReference>
<proteinExistence type="predicted"/>
<keyword evidence="3" id="KW-1185">Reference proteome</keyword>
<dbReference type="PANTHER" id="PTHR43798">
    <property type="entry name" value="MONOACYLGLYCEROL LIPASE"/>
    <property type="match status" value="1"/>
</dbReference>
<feature type="domain" description="AB hydrolase-1" evidence="1">
    <location>
        <begin position="16"/>
        <end position="249"/>
    </location>
</feature>